<dbReference type="PROSITE" id="PS51375">
    <property type="entry name" value="PPR"/>
    <property type="match status" value="1"/>
</dbReference>
<evidence type="ECO:0000256" key="2">
    <source>
        <dbReference type="SAM" id="MobiDB-lite"/>
    </source>
</evidence>
<evidence type="ECO:0000313" key="4">
    <source>
        <dbReference type="Proteomes" id="UP000051952"/>
    </source>
</evidence>
<dbReference type="InterPro" id="IPR050667">
    <property type="entry name" value="PPR-containing_protein"/>
</dbReference>
<dbReference type="EMBL" id="CYKH01000268">
    <property type="protein sequence ID" value="CUF22394.1"/>
    <property type="molecule type" value="Genomic_DNA"/>
</dbReference>
<dbReference type="PANTHER" id="PTHR47939:SF5">
    <property type="entry name" value="PENTACOTRIPEPTIDE-REPEAT REGION OF PRORP DOMAIN-CONTAINING PROTEIN"/>
    <property type="match status" value="1"/>
</dbReference>
<reference evidence="4" key="1">
    <citation type="submission" date="2015-09" db="EMBL/GenBank/DDBJ databases">
        <authorList>
            <consortium name="Pathogen Informatics"/>
        </authorList>
    </citation>
    <scope>NUCLEOTIDE SEQUENCE [LARGE SCALE GENOMIC DNA]</scope>
    <source>
        <strain evidence="4">Lake Konstanz</strain>
    </source>
</reference>
<accession>A0A0S4IQD8</accession>
<protein>
    <recommendedName>
        <fullName evidence="5">Pentacotripeptide-repeat region of PRORP domain-containing protein</fullName>
    </recommendedName>
</protein>
<evidence type="ECO:0008006" key="5">
    <source>
        <dbReference type="Google" id="ProtNLM"/>
    </source>
</evidence>
<feature type="region of interest" description="Disordered" evidence="2">
    <location>
        <begin position="1"/>
        <end position="27"/>
    </location>
</feature>
<dbReference type="Gene3D" id="1.25.40.10">
    <property type="entry name" value="Tetratricopeptide repeat domain"/>
    <property type="match status" value="2"/>
</dbReference>
<proteinExistence type="predicted"/>
<feature type="region of interest" description="Disordered" evidence="2">
    <location>
        <begin position="699"/>
        <end position="741"/>
    </location>
</feature>
<feature type="compositionally biased region" description="Polar residues" evidence="2">
    <location>
        <begin position="599"/>
        <end position="608"/>
    </location>
</feature>
<feature type="repeat" description="PPR" evidence="1">
    <location>
        <begin position="253"/>
        <end position="287"/>
    </location>
</feature>
<feature type="region of interest" description="Disordered" evidence="2">
    <location>
        <begin position="522"/>
        <end position="541"/>
    </location>
</feature>
<dbReference type="AlphaFoldDB" id="A0A0S4IQD8"/>
<dbReference type="InterPro" id="IPR002885">
    <property type="entry name" value="PPR_rpt"/>
</dbReference>
<organism evidence="3 4">
    <name type="scientific">Bodo saltans</name>
    <name type="common">Flagellated protozoan</name>
    <dbReference type="NCBI Taxonomy" id="75058"/>
    <lineage>
        <taxon>Eukaryota</taxon>
        <taxon>Discoba</taxon>
        <taxon>Euglenozoa</taxon>
        <taxon>Kinetoplastea</taxon>
        <taxon>Metakinetoplastina</taxon>
        <taxon>Eubodonida</taxon>
        <taxon>Bodonidae</taxon>
        <taxon>Bodo</taxon>
    </lineage>
</organism>
<dbReference type="PANTHER" id="PTHR47939">
    <property type="entry name" value="MEMBRANE-ASSOCIATED SALT-INDUCIBLE PROTEIN-LIKE"/>
    <property type="match status" value="1"/>
</dbReference>
<dbReference type="InterPro" id="IPR011990">
    <property type="entry name" value="TPR-like_helical_dom_sf"/>
</dbReference>
<dbReference type="OMA" id="VMNACRR"/>
<evidence type="ECO:0000256" key="1">
    <source>
        <dbReference type="PROSITE-ProRule" id="PRU00708"/>
    </source>
</evidence>
<dbReference type="VEuPathDB" id="TriTrypDB:BSAL_60355"/>
<name>A0A0S4IQD8_BODSA</name>
<dbReference type="OrthoDB" id="185373at2759"/>
<keyword evidence="4" id="KW-1185">Reference proteome</keyword>
<evidence type="ECO:0000313" key="3">
    <source>
        <dbReference type="EMBL" id="CUF22394.1"/>
    </source>
</evidence>
<dbReference type="Proteomes" id="UP000051952">
    <property type="component" value="Unassembled WGS sequence"/>
</dbReference>
<gene>
    <name evidence="3" type="ORF">BSAL_60355</name>
</gene>
<feature type="region of interest" description="Disordered" evidence="2">
    <location>
        <begin position="568"/>
        <end position="608"/>
    </location>
</feature>
<sequence>MIRRSLSMLQHRMPGSHLHGRKSRNSTEGLAKVLYKKKTATHQMSQNRPDAVTSLLNSSQAEFYAAAVKMTQLHELDRNALIDLLKKLRTFRRLDRAELALRAYREGGRTLSPHHFSLIMAHANEARQWVTALRYWHEASVENKLRPITHAAYLQTMKVAGRWKEAVQHLNVMVQDKIPIEPFALHSIMNTTRSLAPWTVGLQVFSLAVANGVTPNGVVYLVLLRSLSQSLHPHRWHYALSILQGLEGKEERNAGMFNATMDTLASCDRWQQATMLYHSMKKENVVPSRETFRVLMACHRRSAAHCVRALAEAHKNGSPATTEMYYTVFRALLSTSSGNGLNHAVALAETESKRAAADPGNPNYQSTPTSVALLDILLDHGKPSHVDAILKTFMQDIETVVPQATRGLCIVGQTTQRWISEGGRIAVVDHNALMTPRFESLQSHYDHVMIPASSIRALVKKSESTLGGTHTGSMNQWLLSRLRTLIFEEVAPSSSIASGRSDRWLHVLPIVHELMAHKHISVRRRSGGNSEDDDGATDATTSLLDEGDLKLLRQSTGDTAALRLLDEESGADDDAGSPAAATGGGSFSIRGAKSHDTDSSQVVPASSSTHLDNMAGAAAAPAEPQFVKSPLWLTSQEKVIAVALMLKRFNPDTDVHVVTRSHFLLEEVRRWNAHTKAHHGANATVLTEVAMNSVDDLMAKAPPQTPQSVADAERQGAPRVSAARAPTWRSPRADQEDAILS</sequence>